<proteinExistence type="predicted"/>
<keyword evidence="2" id="KW-1185">Reference proteome</keyword>
<organism evidence="1 2">
    <name type="scientific">Stylonychia lemnae</name>
    <name type="common">Ciliate</name>
    <dbReference type="NCBI Taxonomy" id="5949"/>
    <lineage>
        <taxon>Eukaryota</taxon>
        <taxon>Sar</taxon>
        <taxon>Alveolata</taxon>
        <taxon>Ciliophora</taxon>
        <taxon>Intramacronucleata</taxon>
        <taxon>Spirotrichea</taxon>
        <taxon>Stichotrichia</taxon>
        <taxon>Sporadotrichida</taxon>
        <taxon>Oxytrichidae</taxon>
        <taxon>Stylonychinae</taxon>
        <taxon>Stylonychia</taxon>
    </lineage>
</organism>
<evidence type="ECO:0000313" key="2">
    <source>
        <dbReference type="Proteomes" id="UP000039865"/>
    </source>
</evidence>
<dbReference type="Proteomes" id="UP000039865">
    <property type="component" value="Unassembled WGS sequence"/>
</dbReference>
<sequence>MFDIELKQELNSIKLQYNSTLYKVDGFDYQLNPFAFIKDSNKISLINLRDFQTVEIIDSFIGNQNNDWIKNHNLLNFKIENVAEGQIYELIDVQDKSEQMKNQNKTEIRKISIKIP</sequence>
<reference evidence="1 2" key="1">
    <citation type="submission" date="2014-06" db="EMBL/GenBank/DDBJ databases">
        <authorList>
            <person name="Swart Estienne"/>
        </authorList>
    </citation>
    <scope>NUCLEOTIDE SEQUENCE [LARGE SCALE GENOMIC DNA]</scope>
    <source>
        <strain evidence="1 2">130c</strain>
    </source>
</reference>
<accession>A0A077ZZ87</accession>
<gene>
    <name evidence="1" type="primary">Contig4437.g4735</name>
    <name evidence="1" type="ORF">STYLEM_3513</name>
</gene>
<dbReference type="AlphaFoldDB" id="A0A077ZZ87"/>
<protein>
    <submittedName>
        <fullName evidence="1">Uncharacterized protein</fullName>
    </submittedName>
</protein>
<dbReference type="InParanoid" id="A0A077ZZ87"/>
<evidence type="ECO:0000313" key="1">
    <source>
        <dbReference type="EMBL" id="CDW74533.1"/>
    </source>
</evidence>
<name>A0A077ZZ87_STYLE</name>
<dbReference type="EMBL" id="CCKQ01003416">
    <property type="protein sequence ID" value="CDW74533.1"/>
    <property type="molecule type" value="Genomic_DNA"/>
</dbReference>